<evidence type="ECO:0000256" key="1">
    <source>
        <dbReference type="ARBA" id="ARBA00004301"/>
    </source>
</evidence>
<keyword evidence="5" id="KW-1133">Transmembrane helix</keyword>
<keyword evidence="3" id="KW-0843">Virulence</keyword>
<sequence>MAGTNSVSGVKASSIKSFAELSSGDYTTEREVVDGQTVITKRYSNNSAWVVTFDDNGDFVSMTYTDSSGNSYDGADYIGGGINMSQSSMALKVFQAANEGKTEFERKFFQSTIVDSVAALNEGEFNLEAEDLFAASLLLTFLTSSVRELMAATQRDQIEKIEEARKLKAEQVMQDIKDYYKKLRKQKKAAFWVKVVSWVAAATAFIAGAALMATGVGAITGGILMAMAVDTMVSLGTGDKSGMAQLTGVIAGLFRDAGMSKEAANITAGVVVALAVMLLTLGAGSMAAGSAASSTNASLLFAATKVASLTSILSTFTQIAQTGVSMNLSFATYATGEAELDKEKNQLDIILIQDLLDQAMELVKTYLESRRNILTEQAKQLADKSKVDSAITQRILRAV</sequence>
<comment type="similarity">
    <text evidence="4">Belongs to the SctE/SipB/YopB family.</text>
</comment>
<keyword evidence="8" id="KW-1185">Reference proteome</keyword>
<accession>A0AAE9Z8U3</accession>
<evidence type="ECO:0000259" key="6">
    <source>
        <dbReference type="Pfam" id="PF04888"/>
    </source>
</evidence>
<proteinExistence type="inferred from homology"/>
<evidence type="ECO:0000256" key="3">
    <source>
        <dbReference type="ARBA" id="ARBA00023026"/>
    </source>
</evidence>
<evidence type="ECO:0000256" key="4">
    <source>
        <dbReference type="ARBA" id="ARBA00035640"/>
    </source>
</evidence>
<evidence type="ECO:0000256" key="2">
    <source>
        <dbReference type="ARBA" id="ARBA00022870"/>
    </source>
</evidence>
<dbReference type="Pfam" id="PF04888">
    <property type="entry name" value="SseC"/>
    <property type="match status" value="1"/>
</dbReference>
<evidence type="ECO:0000313" key="7">
    <source>
        <dbReference type="EMBL" id="WDE08643.1"/>
    </source>
</evidence>
<keyword evidence="2" id="KW-1043">Host membrane</keyword>
<evidence type="ECO:0000256" key="5">
    <source>
        <dbReference type="SAM" id="Phobius"/>
    </source>
</evidence>
<organism evidence="7 8">
    <name type="scientific">Thalassomonas viridans</name>
    <dbReference type="NCBI Taxonomy" id="137584"/>
    <lineage>
        <taxon>Bacteria</taxon>
        <taxon>Pseudomonadati</taxon>
        <taxon>Pseudomonadota</taxon>
        <taxon>Gammaproteobacteria</taxon>
        <taxon>Alteromonadales</taxon>
        <taxon>Colwelliaceae</taxon>
        <taxon>Thalassomonas</taxon>
    </lineage>
</organism>
<feature type="transmembrane region" description="Helical" evidence="5">
    <location>
        <begin position="263"/>
        <end position="287"/>
    </location>
</feature>
<dbReference type="AlphaFoldDB" id="A0AAE9Z8U3"/>
<name>A0AAE9Z8U3_9GAMM</name>
<comment type="subcellular location">
    <subcellularLocation>
        <location evidence="1">Host membrane</location>
        <topology evidence="1">Multi-pass membrane protein</topology>
    </subcellularLocation>
</comment>
<dbReference type="EMBL" id="CP059734">
    <property type="protein sequence ID" value="WDE08643.1"/>
    <property type="molecule type" value="Genomic_DNA"/>
</dbReference>
<feature type="transmembrane region" description="Helical" evidence="5">
    <location>
        <begin position="218"/>
        <end position="236"/>
    </location>
</feature>
<gene>
    <name evidence="7" type="primary">sctE</name>
    <name evidence="7" type="ORF">SG34_032520</name>
</gene>
<dbReference type="InterPro" id="IPR006972">
    <property type="entry name" value="BipB-like_C"/>
</dbReference>
<feature type="transmembrane region" description="Helical" evidence="5">
    <location>
        <begin position="191"/>
        <end position="212"/>
    </location>
</feature>
<feature type="domain" description="Translocator protein BipB-like C-terminal" evidence="6">
    <location>
        <begin position="138"/>
        <end position="309"/>
    </location>
</feature>
<dbReference type="Proteomes" id="UP000032352">
    <property type="component" value="Chromosome pTvir"/>
</dbReference>
<reference evidence="7 8" key="1">
    <citation type="journal article" date="2015" name="Genome Announc.">
        <title>Draft Genome Sequences of Marine Isolates of Thalassomonas viridans and Thalassomonas actiniarum.</title>
        <authorList>
            <person name="Olonade I."/>
            <person name="van Zyl L.J."/>
            <person name="Trindade M."/>
        </authorList>
    </citation>
    <scope>NUCLEOTIDE SEQUENCE [LARGE SCALE GENOMIC DNA]</scope>
    <source>
        <strain evidence="7 8">XOM25</strain>
    </source>
</reference>
<dbReference type="KEGG" id="tvd:SG34_032520"/>
<dbReference type="GO" id="GO:0033644">
    <property type="term" value="C:host cell membrane"/>
    <property type="evidence" value="ECO:0007669"/>
    <property type="project" value="UniProtKB-SubCell"/>
</dbReference>
<evidence type="ECO:0000313" key="8">
    <source>
        <dbReference type="Proteomes" id="UP000032352"/>
    </source>
</evidence>
<protein>
    <submittedName>
        <fullName evidence="7">Type III secretion system translocon subunit SctE</fullName>
    </submittedName>
</protein>
<keyword evidence="5" id="KW-0472">Membrane</keyword>
<reference evidence="7 8" key="2">
    <citation type="journal article" date="2022" name="Mar. Drugs">
        <title>Bioassay-Guided Fractionation Leads to the Detection of Cholic Acid Generated by the Rare Thalassomonas sp.</title>
        <authorList>
            <person name="Pheiffer F."/>
            <person name="Schneider Y.K."/>
            <person name="Hansen E.H."/>
            <person name="Andersen J.H."/>
            <person name="Isaksson J."/>
            <person name="Busche T."/>
            <person name="R C."/>
            <person name="Kalinowski J."/>
            <person name="Zyl L.V."/>
            <person name="Trindade M."/>
        </authorList>
    </citation>
    <scope>NUCLEOTIDE SEQUENCE [LARGE SCALE GENOMIC DNA]</scope>
    <source>
        <strain evidence="7 8">XOM25</strain>
    </source>
</reference>
<dbReference type="RefSeq" id="WP_053047083.1">
    <property type="nucleotide sequence ID" value="NZ_CP059734.1"/>
</dbReference>
<keyword evidence="5" id="KW-0812">Transmembrane</keyword>